<keyword evidence="1" id="KW-0449">Lipoprotein</keyword>
<protein>
    <submittedName>
        <fullName evidence="1">Lipoprotein</fullName>
    </submittedName>
</protein>
<dbReference type="EMBL" id="BK015876">
    <property type="protein sequence ID" value="DAD71142.1"/>
    <property type="molecule type" value="Genomic_DNA"/>
</dbReference>
<evidence type="ECO:0000313" key="1">
    <source>
        <dbReference type="EMBL" id="DAD71142.1"/>
    </source>
</evidence>
<sequence length="86" mass="10148">MNQVKISLLVILFFLVGCSSKEPEIIVRTEYQEKKVPIRCINQMPIKPIWDTNNPSYSYDLLLKYYELVEKLLEKCTKHGENINDK</sequence>
<organism evidence="1">
    <name type="scientific">Podoviridae sp. ctiuS14</name>
    <dbReference type="NCBI Taxonomy" id="2827620"/>
    <lineage>
        <taxon>Viruses</taxon>
        <taxon>Duplodnaviria</taxon>
        <taxon>Heunggongvirae</taxon>
        <taxon>Uroviricota</taxon>
        <taxon>Caudoviricetes</taxon>
    </lineage>
</organism>
<name>A0A8S5LMG8_9CAUD</name>
<dbReference type="PROSITE" id="PS51257">
    <property type="entry name" value="PROKAR_LIPOPROTEIN"/>
    <property type="match status" value="1"/>
</dbReference>
<proteinExistence type="predicted"/>
<accession>A0A8S5LMG8</accession>
<reference evidence="1" key="1">
    <citation type="journal article" date="2021" name="Proc. Natl. Acad. Sci. U.S.A.">
        <title>A Catalog of Tens of Thousands of Viruses from Human Metagenomes Reveals Hidden Associations with Chronic Diseases.</title>
        <authorList>
            <person name="Tisza M.J."/>
            <person name="Buck C.B."/>
        </authorList>
    </citation>
    <scope>NUCLEOTIDE SEQUENCE</scope>
    <source>
        <strain evidence="1">CtiuS14</strain>
    </source>
</reference>